<reference evidence="4 5" key="1">
    <citation type="submission" date="2016-11" db="EMBL/GenBank/DDBJ databases">
        <authorList>
            <person name="Jaros S."/>
            <person name="Januszkiewicz K."/>
            <person name="Wedrychowicz H."/>
        </authorList>
    </citation>
    <scope>NUCLEOTIDE SEQUENCE [LARGE SCALE GENOMIC DNA]</scope>
    <source>
        <strain evidence="4 5">DSM 15930</strain>
    </source>
</reference>
<dbReference type="AlphaFoldDB" id="A0A1M7H2U2"/>
<dbReference type="InterPro" id="IPR050624">
    <property type="entry name" value="HTH-type_Tx_Regulator"/>
</dbReference>
<proteinExistence type="predicted"/>
<evidence type="ECO:0000313" key="5">
    <source>
        <dbReference type="Proteomes" id="UP000184038"/>
    </source>
</evidence>
<organism evidence="4 5">
    <name type="scientific">Anaerosporobacter mobilis DSM 15930</name>
    <dbReference type="NCBI Taxonomy" id="1120996"/>
    <lineage>
        <taxon>Bacteria</taxon>
        <taxon>Bacillati</taxon>
        <taxon>Bacillota</taxon>
        <taxon>Clostridia</taxon>
        <taxon>Lachnospirales</taxon>
        <taxon>Lachnospiraceae</taxon>
        <taxon>Anaerosporobacter</taxon>
    </lineage>
</organism>
<dbReference type="EMBL" id="FRCP01000007">
    <property type="protein sequence ID" value="SHM22327.1"/>
    <property type="molecule type" value="Genomic_DNA"/>
</dbReference>
<dbReference type="OrthoDB" id="9812484at2"/>
<dbReference type="Pfam" id="PF00440">
    <property type="entry name" value="TetR_N"/>
    <property type="match status" value="1"/>
</dbReference>
<dbReference type="PANTHER" id="PTHR43479:SF11">
    <property type="entry name" value="ACREF_ENVCD OPERON REPRESSOR-RELATED"/>
    <property type="match status" value="1"/>
</dbReference>
<accession>A0A1M7H2U2</accession>
<dbReference type="PANTHER" id="PTHR43479">
    <property type="entry name" value="ACREF/ENVCD OPERON REPRESSOR-RELATED"/>
    <property type="match status" value="1"/>
</dbReference>
<dbReference type="STRING" id="1120996.SAMN02746066_01237"/>
<dbReference type="SUPFAM" id="SSF46689">
    <property type="entry name" value="Homeodomain-like"/>
    <property type="match status" value="1"/>
</dbReference>
<evidence type="ECO:0000256" key="2">
    <source>
        <dbReference type="PROSITE-ProRule" id="PRU00335"/>
    </source>
</evidence>
<evidence type="ECO:0000256" key="1">
    <source>
        <dbReference type="ARBA" id="ARBA00023125"/>
    </source>
</evidence>
<keyword evidence="5" id="KW-1185">Reference proteome</keyword>
<dbReference type="Gene3D" id="1.10.357.10">
    <property type="entry name" value="Tetracycline Repressor, domain 2"/>
    <property type="match status" value="1"/>
</dbReference>
<dbReference type="PRINTS" id="PR00455">
    <property type="entry name" value="HTHTETR"/>
</dbReference>
<protein>
    <submittedName>
        <fullName evidence="4">Transcriptional regulator, TetR family</fullName>
    </submittedName>
</protein>
<dbReference type="InterPro" id="IPR009057">
    <property type="entry name" value="Homeodomain-like_sf"/>
</dbReference>
<keyword evidence="1 2" id="KW-0238">DNA-binding</keyword>
<dbReference type="PROSITE" id="PS50977">
    <property type="entry name" value="HTH_TETR_2"/>
    <property type="match status" value="1"/>
</dbReference>
<dbReference type="RefSeq" id="WP_073284635.1">
    <property type="nucleotide sequence ID" value="NZ_FRCP01000007.1"/>
</dbReference>
<gene>
    <name evidence="4" type="ORF">SAMN02746066_01237</name>
</gene>
<evidence type="ECO:0000313" key="4">
    <source>
        <dbReference type="EMBL" id="SHM22327.1"/>
    </source>
</evidence>
<dbReference type="Proteomes" id="UP000184038">
    <property type="component" value="Unassembled WGS sequence"/>
</dbReference>
<evidence type="ECO:0000259" key="3">
    <source>
        <dbReference type="PROSITE" id="PS50977"/>
    </source>
</evidence>
<name>A0A1M7H2U2_9FIRM</name>
<sequence>MPKQTFFNLPPAKQRNIVYAALTEFTNKGYLLGSVGTIAKNATVSKGSMYQYFEDKKEFYIYLTDYVYSMIKTTMKMQLQSHIQIDASLGVVAEQSKEILWGIIDSYQSEICFLFASKNEQEAEIRMHIDKLSKEFKEQIIQPILKQLIQKGSIRNDLELEYLVLYCQSVMGICKTPLLSAVNYLEEENKLAIQMKKEEWNVIFDTVIKLATTGLNPE</sequence>
<dbReference type="GO" id="GO:0003677">
    <property type="term" value="F:DNA binding"/>
    <property type="evidence" value="ECO:0007669"/>
    <property type="project" value="UniProtKB-UniRule"/>
</dbReference>
<feature type="domain" description="HTH tetR-type" evidence="3">
    <location>
        <begin position="11"/>
        <end position="71"/>
    </location>
</feature>
<feature type="DNA-binding region" description="H-T-H motif" evidence="2">
    <location>
        <begin position="34"/>
        <end position="53"/>
    </location>
</feature>
<dbReference type="InterPro" id="IPR001647">
    <property type="entry name" value="HTH_TetR"/>
</dbReference>